<feature type="region of interest" description="Disordered" evidence="1">
    <location>
        <begin position="1"/>
        <end position="57"/>
    </location>
</feature>
<feature type="region of interest" description="Disordered" evidence="1">
    <location>
        <begin position="86"/>
        <end position="115"/>
    </location>
</feature>
<name>A0A146KR27_LYGHE</name>
<accession>A0A146KR27</accession>
<feature type="non-terminal residue" evidence="2">
    <location>
        <position position="1"/>
    </location>
</feature>
<sequence>SKKAKYSIQRHGANSSCAQMCTPHKAIPPIGRSLGGSAGDGGGTQHPMSGGRVSGSADTQGVVQWMNRGGIRCGRKGADVALSEHGTAHARKEHGDSIWTDDDACRIPGDAGSRK</sequence>
<feature type="compositionally biased region" description="Gly residues" evidence="1">
    <location>
        <begin position="33"/>
        <end position="44"/>
    </location>
</feature>
<evidence type="ECO:0000256" key="1">
    <source>
        <dbReference type="SAM" id="MobiDB-lite"/>
    </source>
</evidence>
<dbReference type="EMBL" id="GDHC01020150">
    <property type="protein sequence ID" value="JAP98478.1"/>
    <property type="molecule type" value="Transcribed_RNA"/>
</dbReference>
<dbReference type="AlphaFoldDB" id="A0A146KR27"/>
<evidence type="ECO:0000313" key="2">
    <source>
        <dbReference type="EMBL" id="JAP98478.1"/>
    </source>
</evidence>
<reference evidence="2" key="1">
    <citation type="journal article" date="2016" name="Gigascience">
        <title>De novo construction of an expanded transcriptome assembly for the western tarnished plant bug, Lygus hesperus.</title>
        <authorList>
            <person name="Tassone E.E."/>
            <person name="Geib S.M."/>
            <person name="Hall B."/>
            <person name="Fabrick J.A."/>
            <person name="Brent C.S."/>
            <person name="Hull J.J."/>
        </authorList>
    </citation>
    <scope>NUCLEOTIDE SEQUENCE</scope>
</reference>
<proteinExistence type="predicted"/>
<protein>
    <submittedName>
        <fullName evidence="2">Uncharacterized protein</fullName>
    </submittedName>
</protein>
<organism evidence="2">
    <name type="scientific">Lygus hesperus</name>
    <name type="common">Western plant bug</name>
    <dbReference type="NCBI Taxonomy" id="30085"/>
    <lineage>
        <taxon>Eukaryota</taxon>
        <taxon>Metazoa</taxon>
        <taxon>Ecdysozoa</taxon>
        <taxon>Arthropoda</taxon>
        <taxon>Hexapoda</taxon>
        <taxon>Insecta</taxon>
        <taxon>Pterygota</taxon>
        <taxon>Neoptera</taxon>
        <taxon>Paraneoptera</taxon>
        <taxon>Hemiptera</taxon>
        <taxon>Heteroptera</taxon>
        <taxon>Panheteroptera</taxon>
        <taxon>Cimicomorpha</taxon>
        <taxon>Miridae</taxon>
        <taxon>Mirini</taxon>
        <taxon>Lygus</taxon>
    </lineage>
</organism>
<gene>
    <name evidence="2" type="ORF">g.24561</name>
</gene>